<accession>A0A1M6UCG4</accession>
<proteinExistence type="predicted"/>
<name>A0A1M6UCG4_9RHOB</name>
<evidence type="ECO:0000313" key="2">
    <source>
        <dbReference type="Proteomes" id="UP000183982"/>
    </source>
</evidence>
<evidence type="ECO:0000313" key="1">
    <source>
        <dbReference type="EMBL" id="SHK66867.1"/>
    </source>
</evidence>
<protein>
    <submittedName>
        <fullName evidence="1">Uncharacterized protein</fullName>
    </submittedName>
</protein>
<dbReference type="Proteomes" id="UP000183982">
    <property type="component" value="Unassembled WGS sequence"/>
</dbReference>
<dbReference type="EMBL" id="FQZQ01000063">
    <property type="protein sequence ID" value="SHK66867.1"/>
    <property type="molecule type" value="Genomic_DNA"/>
</dbReference>
<organism evidence="1 2">
    <name type="scientific">Shimia gijangensis</name>
    <dbReference type="NCBI Taxonomy" id="1470563"/>
    <lineage>
        <taxon>Bacteria</taxon>
        <taxon>Pseudomonadati</taxon>
        <taxon>Pseudomonadota</taxon>
        <taxon>Alphaproteobacteria</taxon>
        <taxon>Rhodobacterales</taxon>
        <taxon>Roseobacteraceae</taxon>
    </lineage>
</organism>
<keyword evidence="2" id="KW-1185">Reference proteome</keyword>
<gene>
    <name evidence="1" type="ORF">SAMN05444000_1631</name>
</gene>
<dbReference type="AlphaFoldDB" id="A0A1M6UCG4"/>
<sequence>MNGGFEKTQTKQCGVLYHQKRVGDLSLRDGLR</sequence>
<reference evidence="2" key="1">
    <citation type="submission" date="2016-11" db="EMBL/GenBank/DDBJ databases">
        <authorList>
            <person name="Varghese N."/>
            <person name="Submissions S."/>
        </authorList>
    </citation>
    <scope>NUCLEOTIDE SEQUENCE [LARGE SCALE GENOMIC DNA]</scope>
    <source>
        <strain evidence="2">DSM 100564</strain>
    </source>
</reference>